<dbReference type="GO" id="GO:0071555">
    <property type="term" value="P:cell wall organization"/>
    <property type="evidence" value="ECO:0007669"/>
    <property type="project" value="UniProtKB-KW"/>
</dbReference>
<evidence type="ECO:0000256" key="9">
    <source>
        <dbReference type="ARBA" id="ARBA00022984"/>
    </source>
</evidence>
<evidence type="ECO:0000256" key="13">
    <source>
        <dbReference type="ARBA" id="ARBA00023316"/>
    </source>
</evidence>
<dbReference type="Pfam" id="PF02673">
    <property type="entry name" value="BacA"/>
    <property type="match status" value="1"/>
</dbReference>
<gene>
    <name evidence="18" type="ORF">IAD23_06740</name>
</gene>
<dbReference type="PANTHER" id="PTHR30622">
    <property type="entry name" value="UNDECAPRENYL-DIPHOSPHATASE"/>
    <property type="match status" value="1"/>
</dbReference>
<dbReference type="Proteomes" id="UP000824125">
    <property type="component" value="Unassembled WGS sequence"/>
</dbReference>
<dbReference type="GO" id="GO:0046677">
    <property type="term" value="P:response to antibiotic"/>
    <property type="evidence" value="ECO:0007669"/>
    <property type="project" value="UniProtKB-KW"/>
</dbReference>
<evidence type="ECO:0000256" key="10">
    <source>
        <dbReference type="ARBA" id="ARBA00022989"/>
    </source>
</evidence>
<proteinExistence type="inferred from homology"/>
<evidence type="ECO:0000256" key="2">
    <source>
        <dbReference type="ARBA" id="ARBA00010621"/>
    </source>
</evidence>
<keyword evidence="7" id="KW-0378">Hydrolase</keyword>
<reference evidence="18" key="1">
    <citation type="submission" date="2020-10" db="EMBL/GenBank/DDBJ databases">
        <authorList>
            <person name="Gilroy R."/>
        </authorList>
    </citation>
    <scope>NUCLEOTIDE SEQUENCE</scope>
    <source>
        <strain evidence="18">CHK176-6737</strain>
    </source>
</reference>
<evidence type="ECO:0000256" key="1">
    <source>
        <dbReference type="ARBA" id="ARBA00004651"/>
    </source>
</evidence>
<dbReference type="GO" id="GO:0050380">
    <property type="term" value="F:undecaprenyl-diphosphatase activity"/>
    <property type="evidence" value="ECO:0007669"/>
    <property type="project" value="UniProtKB-EC"/>
</dbReference>
<keyword evidence="5" id="KW-1003">Cell membrane</keyword>
<evidence type="ECO:0000256" key="11">
    <source>
        <dbReference type="ARBA" id="ARBA00023136"/>
    </source>
</evidence>
<evidence type="ECO:0000256" key="12">
    <source>
        <dbReference type="ARBA" id="ARBA00023251"/>
    </source>
</evidence>
<evidence type="ECO:0000313" key="19">
    <source>
        <dbReference type="Proteomes" id="UP000824125"/>
    </source>
</evidence>
<keyword evidence="6 17" id="KW-0812">Transmembrane</keyword>
<comment type="similarity">
    <text evidence="2">Belongs to the UppP family.</text>
</comment>
<dbReference type="GO" id="GO:0009252">
    <property type="term" value="P:peptidoglycan biosynthetic process"/>
    <property type="evidence" value="ECO:0007669"/>
    <property type="project" value="UniProtKB-KW"/>
</dbReference>
<feature type="transmembrane region" description="Helical" evidence="17">
    <location>
        <begin position="93"/>
        <end position="115"/>
    </location>
</feature>
<evidence type="ECO:0000256" key="16">
    <source>
        <dbReference type="ARBA" id="ARBA00047594"/>
    </source>
</evidence>
<dbReference type="EMBL" id="DVNM01000036">
    <property type="protein sequence ID" value="HIU69635.1"/>
    <property type="molecule type" value="Genomic_DNA"/>
</dbReference>
<evidence type="ECO:0000256" key="6">
    <source>
        <dbReference type="ARBA" id="ARBA00022692"/>
    </source>
</evidence>
<keyword evidence="9" id="KW-0573">Peptidoglycan synthesis</keyword>
<keyword evidence="12" id="KW-0046">Antibiotic resistance</keyword>
<dbReference type="InterPro" id="IPR003824">
    <property type="entry name" value="UppP"/>
</dbReference>
<comment type="subcellular location">
    <subcellularLocation>
        <location evidence="1">Cell membrane</location>
        <topology evidence="1">Multi-pass membrane protein</topology>
    </subcellularLocation>
</comment>
<keyword evidence="11 17" id="KW-0472">Membrane</keyword>
<dbReference type="PANTHER" id="PTHR30622:SF2">
    <property type="entry name" value="UNDECAPRENYL-DIPHOSPHATASE"/>
    <property type="match status" value="1"/>
</dbReference>
<keyword evidence="8" id="KW-0133">Cell shape</keyword>
<accession>A0A9D1SPJ2</accession>
<evidence type="ECO:0000313" key="18">
    <source>
        <dbReference type="EMBL" id="HIU69635.1"/>
    </source>
</evidence>
<dbReference type="EC" id="3.6.1.27" evidence="3"/>
<evidence type="ECO:0000256" key="5">
    <source>
        <dbReference type="ARBA" id="ARBA00022475"/>
    </source>
</evidence>
<evidence type="ECO:0000256" key="3">
    <source>
        <dbReference type="ARBA" id="ARBA00012374"/>
    </source>
</evidence>
<evidence type="ECO:0000256" key="15">
    <source>
        <dbReference type="ARBA" id="ARBA00032932"/>
    </source>
</evidence>
<feature type="transmembrane region" description="Helical" evidence="17">
    <location>
        <begin position="40"/>
        <end position="61"/>
    </location>
</feature>
<sequence length="287" mass="31543">MSYILAVLQAVVQAVAEIFPLSFSGLQAVQRDFAGDFSGTVSPLAGIIHIAVALGIVAAFFKMFRRETGEFFMSFADMARKQFSLKSMPPTRGFMGCTLISFLFFLVLLLPAGDYGNLYEFFRYFSYDRCLFDEGFAYLVMFGVMLACIKTADMRRRETRGMDVRFALIMGVLALVGVNMAGFSVVALLTCVAMLWGLADKLAVRYAFAIAAPAFLGRGIIELVQTPSAPAVGPAILAFVVAAAAAFFAARLFLWVVCKRHLQYFVWYDLAFGAVVSVVGIVQLFIR</sequence>
<name>A0A9D1SPJ2_9FIRM</name>
<reference evidence="18" key="2">
    <citation type="journal article" date="2021" name="PeerJ">
        <title>Extensive microbial diversity within the chicken gut microbiome revealed by metagenomics and culture.</title>
        <authorList>
            <person name="Gilroy R."/>
            <person name="Ravi A."/>
            <person name="Getino M."/>
            <person name="Pursley I."/>
            <person name="Horton D.L."/>
            <person name="Alikhan N.F."/>
            <person name="Baker D."/>
            <person name="Gharbi K."/>
            <person name="Hall N."/>
            <person name="Watson M."/>
            <person name="Adriaenssens E.M."/>
            <person name="Foster-Nyarko E."/>
            <person name="Jarju S."/>
            <person name="Secka A."/>
            <person name="Antonio M."/>
            <person name="Oren A."/>
            <person name="Chaudhuri R.R."/>
            <person name="La Ragione R."/>
            <person name="Hildebrand F."/>
            <person name="Pallen M.J."/>
        </authorList>
    </citation>
    <scope>NUCLEOTIDE SEQUENCE</scope>
    <source>
        <strain evidence="18">CHK176-6737</strain>
    </source>
</reference>
<feature type="transmembrane region" description="Helical" evidence="17">
    <location>
        <begin position="164"/>
        <end position="197"/>
    </location>
</feature>
<evidence type="ECO:0000256" key="7">
    <source>
        <dbReference type="ARBA" id="ARBA00022801"/>
    </source>
</evidence>
<feature type="transmembrane region" description="Helical" evidence="17">
    <location>
        <begin position="266"/>
        <end position="286"/>
    </location>
</feature>
<evidence type="ECO:0000256" key="4">
    <source>
        <dbReference type="ARBA" id="ARBA00021581"/>
    </source>
</evidence>
<evidence type="ECO:0000256" key="14">
    <source>
        <dbReference type="ARBA" id="ARBA00032707"/>
    </source>
</evidence>
<feature type="transmembrane region" description="Helical" evidence="17">
    <location>
        <begin position="233"/>
        <end position="254"/>
    </location>
</feature>
<dbReference type="GO" id="GO:0008360">
    <property type="term" value="P:regulation of cell shape"/>
    <property type="evidence" value="ECO:0007669"/>
    <property type="project" value="UniProtKB-KW"/>
</dbReference>
<comment type="catalytic activity">
    <reaction evidence="16">
        <text>di-trans,octa-cis-undecaprenyl diphosphate + H2O = di-trans,octa-cis-undecaprenyl phosphate + phosphate + H(+)</text>
        <dbReference type="Rhea" id="RHEA:28094"/>
        <dbReference type="ChEBI" id="CHEBI:15377"/>
        <dbReference type="ChEBI" id="CHEBI:15378"/>
        <dbReference type="ChEBI" id="CHEBI:43474"/>
        <dbReference type="ChEBI" id="CHEBI:58405"/>
        <dbReference type="ChEBI" id="CHEBI:60392"/>
        <dbReference type="EC" id="3.6.1.27"/>
    </reaction>
</comment>
<organism evidence="18 19">
    <name type="scientific">Candidatus Scybalenecus merdavium</name>
    <dbReference type="NCBI Taxonomy" id="2840939"/>
    <lineage>
        <taxon>Bacteria</taxon>
        <taxon>Bacillati</taxon>
        <taxon>Bacillota</taxon>
        <taxon>Clostridia</taxon>
        <taxon>Eubacteriales</taxon>
        <taxon>Oscillospiraceae</taxon>
        <taxon>Oscillospiraceae incertae sedis</taxon>
        <taxon>Candidatus Scybalenecus</taxon>
    </lineage>
</organism>
<keyword evidence="10 17" id="KW-1133">Transmembrane helix</keyword>
<feature type="transmembrane region" description="Helical" evidence="17">
    <location>
        <begin position="135"/>
        <end position="152"/>
    </location>
</feature>
<dbReference type="GO" id="GO:0005886">
    <property type="term" value="C:plasma membrane"/>
    <property type="evidence" value="ECO:0007669"/>
    <property type="project" value="UniProtKB-SubCell"/>
</dbReference>
<keyword evidence="13" id="KW-0961">Cell wall biogenesis/degradation</keyword>
<protein>
    <recommendedName>
        <fullName evidence="4">Undecaprenyl-diphosphatase</fullName>
        <ecNumber evidence="3">3.6.1.27</ecNumber>
    </recommendedName>
    <alternativeName>
        <fullName evidence="15">Bacitracin resistance protein</fullName>
    </alternativeName>
    <alternativeName>
        <fullName evidence="14">Undecaprenyl pyrophosphate phosphatase</fullName>
    </alternativeName>
</protein>
<comment type="caution">
    <text evidence="18">The sequence shown here is derived from an EMBL/GenBank/DDBJ whole genome shotgun (WGS) entry which is preliminary data.</text>
</comment>
<evidence type="ECO:0000256" key="17">
    <source>
        <dbReference type="SAM" id="Phobius"/>
    </source>
</evidence>
<evidence type="ECO:0000256" key="8">
    <source>
        <dbReference type="ARBA" id="ARBA00022960"/>
    </source>
</evidence>
<dbReference type="AlphaFoldDB" id="A0A9D1SPJ2"/>